<keyword evidence="1" id="KW-0732">Signal</keyword>
<evidence type="ECO:0000256" key="1">
    <source>
        <dbReference type="SAM" id="SignalP"/>
    </source>
</evidence>
<organism evidence="2 3">
    <name type="scientific">Alcaligenes pakistanensis</name>
    <dbReference type="NCBI Taxonomy" id="1482717"/>
    <lineage>
        <taxon>Bacteria</taxon>
        <taxon>Pseudomonadati</taxon>
        <taxon>Pseudomonadota</taxon>
        <taxon>Betaproteobacteria</taxon>
        <taxon>Burkholderiales</taxon>
        <taxon>Alcaligenaceae</taxon>
        <taxon>Alcaligenes</taxon>
    </lineage>
</organism>
<evidence type="ECO:0008006" key="4">
    <source>
        <dbReference type="Google" id="ProtNLM"/>
    </source>
</evidence>
<dbReference type="PANTHER" id="PTHR47197">
    <property type="entry name" value="PROTEIN NIRF"/>
    <property type="match status" value="1"/>
</dbReference>
<sequence length="392" mass="42937">MKRSPFKLTAIFCAAVLLTACATPESQQNSTVSAETVATSTQQAAPLVERVTLAEGLYQVAFSARHNTVYVAAAGNFEEGSPPSAIYFLDPQTLAVKGHLPLERKAFALTLDDAADRLYVGNAVDSSITVIDTAKKTVLNTVQLAKKVKRIGPNGKEMELYTHYPRELVLDKKHNRLFAPGLWFQDSVLYVISLDTMKVEKEIPGFGYVARGAALNEADNQLYVSNFQGQVFTVDTGSLAVTQKAEVAADQLINLEFDSSQRRLLATDVGDERTNTMRKNAGKLEYRIRGEGNRVVVIDPVSAQVEHSIPTGKAPLDLLLDEKRQRLYVTTRGAGTVEVYDNKTRQQLHSIELPAHPNSLALDPNTGDVYATIKNGEDAAKGTKEGLVRLRF</sequence>
<protein>
    <recommendedName>
        <fullName evidence="4">YncE family protein</fullName>
    </recommendedName>
</protein>
<dbReference type="Proteomes" id="UP000608923">
    <property type="component" value="Unassembled WGS sequence"/>
</dbReference>
<name>A0A8H9M162_9BURK</name>
<evidence type="ECO:0000313" key="3">
    <source>
        <dbReference type="Proteomes" id="UP000608923"/>
    </source>
</evidence>
<proteinExistence type="predicted"/>
<reference evidence="3" key="1">
    <citation type="journal article" date="2019" name="Int. J. Syst. Evol. Microbiol.">
        <title>The Global Catalogue of Microorganisms (GCM) 10K type strain sequencing project: providing services to taxonomists for standard genome sequencing and annotation.</title>
        <authorList>
            <consortium name="The Broad Institute Genomics Platform"/>
            <consortium name="The Broad Institute Genome Sequencing Center for Infectious Disease"/>
            <person name="Wu L."/>
            <person name="Ma J."/>
        </authorList>
    </citation>
    <scope>NUCLEOTIDE SEQUENCE [LARGE SCALE GENOMIC DNA]</scope>
    <source>
        <strain evidence="3">KCTC 42083</strain>
    </source>
</reference>
<dbReference type="SUPFAM" id="SSF51004">
    <property type="entry name" value="C-terminal (heme d1) domain of cytochrome cd1-nitrite reductase"/>
    <property type="match status" value="1"/>
</dbReference>
<dbReference type="InterPro" id="IPR011048">
    <property type="entry name" value="Haem_d1_sf"/>
</dbReference>
<dbReference type="AlphaFoldDB" id="A0A8H9M162"/>
<dbReference type="PANTHER" id="PTHR47197:SF3">
    <property type="entry name" value="DIHYDRO-HEME D1 DEHYDROGENASE"/>
    <property type="match status" value="1"/>
</dbReference>
<dbReference type="RefSeq" id="WP_189393074.1">
    <property type="nucleotide sequence ID" value="NZ_BMZN01000004.1"/>
</dbReference>
<dbReference type="EMBL" id="BMZN01000004">
    <property type="protein sequence ID" value="GHC53193.1"/>
    <property type="molecule type" value="Genomic_DNA"/>
</dbReference>
<dbReference type="InterPro" id="IPR015943">
    <property type="entry name" value="WD40/YVTN_repeat-like_dom_sf"/>
</dbReference>
<comment type="caution">
    <text evidence="2">The sequence shown here is derived from an EMBL/GenBank/DDBJ whole genome shotgun (WGS) entry which is preliminary data.</text>
</comment>
<dbReference type="PROSITE" id="PS51257">
    <property type="entry name" value="PROKAR_LIPOPROTEIN"/>
    <property type="match status" value="1"/>
</dbReference>
<keyword evidence="3" id="KW-1185">Reference proteome</keyword>
<evidence type="ECO:0000313" key="2">
    <source>
        <dbReference type="EMBL" id="GHC53193.1"/>
    </source>
</evidence>
<feature type="signal peptide" evidence="1">
    <location>
        <begin position="1"/>
        <end position="22"/>
    </location>
</feature>
<accession>A0A8H9M162</accession>
<dbReference type="InterPro" id="IPR051200">
    <property type="entry name" value="Host-pathogen_enzymatic-act"/>
</dbReference>
<feature type="chain" id="PRO_5034722461" description="YncE family protein" evidence="1">
    <location>
        <begin position="23"/>
        <end position="392"/>
    </location>
</feature>
<dbReference type="Gene3D" id="2.130.10.10">
    <property type="entry name" value="YVTN repeat-like/Quinoprotein amine dehydrogenase"/>
    <property type="match status" value="1"/>
</dbReference>
<gene>
    <name evidence="2" type="primary">yncE</name>
    <name evidence="2" type="ORF">GCM10010096_26840</name>
</gene>